<proteinExistence type="predicted"/>
<protein>
    <submittedName>
        <fullName evidence="1">Uncharacterized protein</fullName>
    </submittedName>
</protein>
<sequence>MADVMTQTPPVLHGPSEKERKYDRQLRLWAASGQAALESANILLVNSGAGTVGVETLKNLVLPGIGRFTIADQAAVGHEDLGVNFFIDDSWLGKSRAEACTNFLLELNPEVQGEWYPKSQNDSFSLQELLSSSPTFTMILYALPLAQDQVQLINEYASHHKTPTIAVHSVGYYSYFKTNLPGTFPIVDTHPDEAATTDLRLLAPWPELTEFASEMTKDIDNLDNHQHGHLPLVVILLHYLEQWQQTHNGAYPTSYADKTAFRKTVSEAMRTDNPEGGEENFEEAVAAVMKHVVAPSIPSSLQQVFDYAHQDAEEVKSSFWIIAEAVKRFYSEQGRLPVPGGLPDMKAQSNVYIKLQNIYKEQARQDISRVLTTVQSISGGEDVDPAQVELFCKNARFIKLINGDEDKAVKLDELVQQQLANDEIAEIAGPEMPLSLVLIYLALSATSHVTTASADEILAFVGQHAPQAASKERYQKTAKEVERAAGGELHNISAVTGGMVAQEMIKIITKQYVPIDNTCIFDGIDSRCQASISVECRPFPSLCERVPVPYYPMFFRIVPFSMRHFKDSHDPTNDVTFFFAPRAFPLLRRSFSAFQHSRGATSGVTSWSLLGMLASLTALLNSYIQPYNDAHSLHLFVAMSPSNTKLASGGAFHTFQGVIPKKQPAPSSNVRPRVSGARRITTPHACTECRKRKIRCDGKLPCGQCISSRAPKSCTYDKHRQRLIPSRKALDSLAQSLEECRSVLRRLYPNHEVSALLPLTTEELVDLLAQPQCGAGAALPSPPLETAFLKHETSPSQPDSMLQLPSSLEADLDTLIGELEFEMGSDQLERDEVGSFLAQPSWWDFSSKQWDSVQGLPLGENQVYGTGAGIPVQSSGYRDEHGIYGSVGLRLLCNTLKCRRELNDRALVTTCSHIFCVECAQRYGIGGQDPERRSLCPACHTQLTDPDSAVITTLNPSEDYKTSVLSGLSPNTIMECTGRALSFWAYQTAQDMTYQEHLYRTLTSKYANLSMQLEKTMHDANAEAEEFQRKLAGMAAEQEALRQKNDDLAQTNKERGRKVLQLQELYDKIKRKAELGEIQRAASDTVDSTLQTSQLDQGYGGGMPNQGLHHGTPAPGYGHRIDISRMNTSIPRSYPNVTREGNQWTGLGGPARSDCTGTPLGGFGRPGVGGTSSASGTSGLPSMTGTPLPSFGGTRQFSAAHGTTFGPHRKNMPNIGLSSGIRVSQPTNMPGLDIPMRHL</sequence>
<organism evidence="1 2">
    <name type="scientific">Fusarium decemcellulare</name>
    <dbReference type="NCBI Taxonomy" id="57161"/>
    <lineage>
        <taxon>Eukaryota</taxon>
        <taxon>Fungi</taxon>
        <taxon>Dikarya</taxon>
        <taxon>Ascomycota</taxon>
        <taxon>Pezizomycotina</taxon>
        <taxon>Sordariomycetes</taxon>
        <taxon>Hypocreomycetidae</taxon>
        <taxon>Hypocreales</taxon>
        <taxon>Nectriaceae</taxon>
        <taxon>Fusarium</taxon>
        <taxon>Fusarium decemcellulare species complex</taxon>
    </lineage>
</organism>
<name>A0ACC1SIK1_9HYPO</name>
<gene>
    <name evidence="1" type="ORF">NM208_g5124</name>
</gene>
<evidence type="ECO:0000313" key="1">
    <source>
        <dbReference type="EMBL" id="KAJ3540303.1"/>
    </source>
</evidence>
<comment type="caution">
    <text evidence="1">The sequence shown here is derived from an EMBL/GenBank/DDBJ whole genome shotgun (WGS) entry which is preliminary data.</text>
</comment>
<accession>A0ACC1SIK1</accession>
<dbReference type="EMBL" id="JANRMS010000414">
    <property type="protein sequence ID" value="KAJ3540303.1"/>
    <property type="molecule type" value="Genomic_DNA"/>
</dbReference>
<reference evidence="1" key="1">
    <citation type="submission" date="2022-08" db="EMBL/GenBank/DDBJ databases">
        <title>Genome Sequence of Fusarium decemcellulare.</title>
        <authorList>
            <person name="Buettner E."/>
        </authorList>
    </citation>
    <scope>NUCLEOTIDE SEQUENCE</scope>
    <source>
        <strain evidence="1">Babe19</strain>
    </source>
</reference>
<keyword evidence="2" id="KW-1185">Reference proteome</keyword>
<dbReference type="Proteomes" id="UP001148629">
    <property type="component" value="Unassembled WGS sequence"/>
</dbReference>
<evidence type="ECO:0000313" key="2">
    <source>
        <dbReference type="Proteomes" id="UP001148629"/>
    </source>
</evidence>